<evidence type="ECO:0000256" key="1">
    <source>
        <dbReference type="SAM" id="Phobius"/>
    </source>
</evidence>
<reference evidence="2" key="2">
    <citation type="journal article" date="2015" name="Data Brief">
        <title>Shoot transcriptome of the giant reed, Arundo donax.</title>
        <authorList>
            <person name="Barrero R.A."/>
            <person name="Guerrero F.D."/>
            <person name="Moolhuijzen P."/>
            <person name="Goolsby J.A."/>
            <person name="Tidwell J."/>
            <person name="Bellgard S.E."/>
            <person name="Bellgard M.I."/>
        </authorList>
    </citation>
    <scope>NUCLEOTIDE SEQUENCE</scope>
    <source>
        <tissue evidence="2">Shoot tissue taken approximately 20 cm above the soil surface</tissue>
    </source>
</reference>
<sequence length="90" mass="9923">MWVGDPRINISTLVSIAAYCVTWLVGWSVPACAICFLVSHCQYDVQTPIKLITSRLPCTNQKGLLGRIAGHHCISDSDFNFWVIGSSIEP</sequence>
<protein>
    <submittedName>
        <fullName evidence="2">Uncharacterized protein</fullName>
    </submittedName>
</protein>
<name>A0A0A9GP74_ARUDO</name>
<keyword evidence="1" id="KW-0472">Membrane</keyword>
<reference evidence="2" key="1">
    <citation type="submission" date="2014-09" db="EMBL/GenBank/DDBJ databases">
        <authorList>
            <person name="Magalhaes I.L.F."/>
            <person name="Oliveira U."/>
            <person name="Santos F.R."/>
            <person name="Vidigal T.H.D.A."/>
            <person name="Brescovit A.D."/>
            <person name="Santos A.J."/>
        </authorList>
    </citation>
    <scope>NUCLEOTIDE SEQUENCE</scope>
    <source>
        <tissue evidence="2">Shoot tissue taken approximately 20 cm above the soil surface</tissue>
    </source>
</reference>
<organism evidence="2">
    <name type="scientific">Arundo donax</name>
    <name type="common">Giant reed</name>
    <name type="synonym">Donax arundinaceus</name>
    <dbReference type="NCBI Taxonomy" id="35708"/>
    <lineage>
        <taxon>Eukaryota</taxon>
        <taxon>Viridiplantae</taxon>
        <taxon>Streptophyta</taxon>
        <taxon>Embryophyta</taxon>
        <taxon>Tracheophyta</taxon>
        <taxon>Spermatophyta</taxon>
        <taxon>Magnoliopsida</taxon>
        <taxon>Liliopsida</taxon>
        <taxon>Poales</taxon>
        <taxon>Poaceae</taxon>
        <taxon>PACMAD clade</taxon>
        <taxon>Arundinoideae</taxon>
        <taxon>Arundineae</taxon>
        <taxon>Arundo</taxon>
    </lineage>
</organism>
<keyword evidence="1" id="KW-1133">Transmembrane helix</keyword>
<proteinExistence type="predicted"/>
<dbReference type="EMBL" id="GBRH01171614">
    <property type="protein sequence ID" value="JAE26282.1"/>
    <property type="molecule type" value="Transcribed_RNA"/>
</dbReference>
<accession>A0A0A9GP74</accession>
<keyword evidence="1" id="KW-0812">Transmembrane</keyword>
<feature type="transmembrane region" description="Helical" evidence="1">
    <location>
        <begin position="16"/>
        <end position="38"/>
    </location>
</feature>
<dbReference type="AlphaFoldDB" id="A0A0A9GP74"/>
<evidence type="ECO:0000313" key="2">
    <source>
        <dbReference type="EMBL" id="JAE26282.1"/>
    </source>
</evidence>